<proteinExistence type="predicted"/>
<accession>A0A177CYJ0</accession>
<dbReference type="EMBL" id="KV441548">
    <property type="protein sequence ID" value="OAG12614.1"/>
    <property type="molecule type" value="Genomic_DNA"/>
</dbReference>
<sequence>MSASAGPISPARFAAALESLSVSSLHAKAAELRNSIAHLEKSNAELEEYVQQDQDKDLYEAILENREVIKRMEERIELVKKEVTEVRCLPWAPEEAGASELGERESGGVGRPTNGVISGGDGAVAPEPTNGAGTAGDGEEEGVFL</sequence>
<dbReference type="GO" id="GO:0030674">
    <property type="term" value="F:protein-macromolecule adaptor activity"/>
    <property type="evidence" value="ECO:0007669"/>
    <property type="project" value="TreeGrafter"/>
</dbReference>
<dbReference type="GO" id="GO:0070682">
    <property type="term" value="P:proteasome regulatory particle assembly"/>
    <property type="evidence" value="ECO:0007669"/>
    <property type="project" value="InterPro"/>
</dbReference>
<evidence type="ECO:0000313" key="3">
    <source>
        <dbReference type="EMBL" id="OAG12614.1"/>
    </source>
</evidence>
<name>A0A177CYJ0_9PLEO</name>
<dbReference type="GeneID" id="28768864"/>
<reference evidence="3 4" key="1">
    <citation type="submission" date="2016-05" db="EMBL/GenBank/DDBJ databases">
        <title>Comparative analysis of secretome profiles of manganese(II)-oxidizing ascomycete fungi.</title>
        <authorList>
            <consortium name="DOE Joint Genome Institute"/>
            <person name="Zeiner C.A."/>
            <person name="Purvine S.O."/>
            <person name="Zink E.M."/>
            <person name="Wu S."/>
            <person name="Pasa-Tolic L."/>
            <person name="Chaput D.L."/>
            <person name="Haridas S."/>
            <person name="Grigoriev I.V."/>
            <person name="Santelli C.M."/>
            <person name="Hansel C.M."/>
        </authorList>
    </citation>
    <scope>NUCLEOTIDE SEQUENCE [LARGE SCALE GENOMIC DNA]</scope>
    <source>
        <strain evidence="3 4">AP3s5-JAC2a</strain>
    </source>
</reference>
<dbReference type="PANTHER" id="PTHR40422:SF1">
    <property type="entry name" value="TRANSLATION MACHINERY-ASSOCIATED PROTEIN 17"/>
    <property type="match status" value="1"/>
</dbReference>
<feature type="coiled-coil region" evidence="1">
    <location>
        <begin position="22"/>
        <end position="89"/>
    </location>
</feature>
<keyword evidence="4" id="KW-1185">Reference proteome</keyword>
<dbReference type="OrthoDB" id="548474at2759"/>
<dbReference type="InterPro" id="IPR038966">
    <property type="entry name" value="TMA17"/>
</dbReference>
<dbReference type="AlphaFoldDB" id="A0A177CYJ0"/>
<dbReference type="InParanoid" id="A0A177CYJ0"/>
<dbReference type="Proteomes" id="UP000077069">
    <property type="component" value="Unassembled WGS sequence"/>
</dbReference>
<gene>
    <name evidence="3" type="ORF">CC84DRAFT_130089</name>
</gene>
<evidence type="ECO:0000313" key="4">
    <source>
        <dbReference type="Proteomes" id="UP000077069"/>
    </source>
</evidence>
<dbReference type="STRING" id="1460663.A0A177CYJ0"/>
<keyword evidence="1" id="KW-0175">Coiled coil</keyword>
<evidence type="ECO:0000256" key="2">
    <source>
        <dbReference type="SAM" id="MobiDB-lite"/>
    </source>
</evidence>
<protein>
    <submittedName>
        <fullName evidence="3">Uncharacterized protein</fullName>
    </submittedName>
</protein>
<feature type="region of interest" description="Disordered" evidence="2">
    <location>
        <begin position="94"/>
        <end position="145"/>
    </location>
</feature>
<organism evidence="3 4">
    <name type="scientific">Paraphaeosphaeria sporulosa</name>
    <dbReference type="NCBI Taxonomy" id="1460663"/>
    <lineage>
        <taxon>Eukaryota</taxon>
        <taxon>Fungi</taxon>
        <taxon>Dikarya</taxon>
        <taxon>Ascomycota</taxon>
        <taxon>Pezizomycotina</taxon>
        <taxon>Dothideomycetes</taxon>
        <taxon>Pleosporomycetidae</taxon>
        <taxon>Pleosporales</taxon>
        <taxon>Massarineae</taxon>
        <taxon>Didymosphaeriaceae</taxon>
        <taxon>Paraphaeosphaeria</taxon>
    </lineage>
</organism>
<evidence type="ECO:0000256" key="1">
    <source>
        <dbReference type="SAM" id="Coils"/>
    </source>
</evidence>
<dbReference type="RefSeq" id="XP_018042979.1">
    <property type="nucleotide sequence ID" value="XM_018185378.1"/>
</dbReference>
<dbReference type="PANTHER" id="PTHR40422">
    <property type="entry name" value="TRANSLATION MACHINERY-ASSOCIATED PROTEIN 17"/>
    <property type="match status" value="1"/>
</dbReference>